<keyword evidence="3 6" id="KW-0812">Transmembrane</keyword>
<dbReference type="PANTHER" id="PTHR36115">
    <property type="entry name" value="PROLINE-RICH ANTIGEN HOMOLOG-RELATED"/>
    <property type="match status" value="1"/>
</dbReference>
<keyword evidence="5 6" id="KW-0472">Membrane</keyword>
<sequence length="180" mass="19723">MPKGHSPLPATLFSCYKAMPTYLNESQRMIHNDDALWGLPDPETQSGFYASVPAKRLWAFVIDLVVVSILTALILPLTAFTGIFFFPFLFAVVSFAYRVVTLSGASATLGMRVLGIEFRTSKGERFDLGMAFLHTALFTVWASMGLPQVVSVVLMLLTARKQGLSDVILGTAAINRPSQF</sequence>
<evidence type="ECO:0000256" key="3">
    <source>
        <dbReference type="ARBA" id="ARBA00022692"/>
    </source>
</evidence>
<name>A0A3N4UMV9_9RHOB</name>
<evidence type="ECO:0000256" key="5">
    <source>
        <dbReference type="ARBA" id="ARBA00023136"/>
    </source>
</evidence>
<evidence type="ECO:0000256" key="2">
    <source>
        <dbReference type="ARBA" id="ARBA00022475"/>
    </source>
</evidence>
<dbReference type="PANTHER" id="PTHR36115:SF6">
    <property type="entry name" value="PROLINE-RICH ANTIGEN HOMOLOG"/>
    <property type="match status" value="1"/>
</dbReference>
<accession>A0A3N4UMV9</accession>
<evidence type="ECO:0000259" key="7">
    <source>
        <dbReference type="Pfam" id="PF06271"/>
    </source>
</evidence>
<evidence type="ECO:0000256" key="4">
    <source>
        <dbReference type="ARBA" id="ARBA00022989"/>
    </source>
</evidence>
<evidence type="ECO:0000256" key="6">
    <source>
        <dbReference type="SAM" id="Phobius"/>
    </source>
</evidence>
<feature type="transmembrane region" description="Helical" evidence="6">
    <location>
        <begin position="83"/>
        <end position="110"/>
    </location>
</feature>
<evidence type="ECO:0000313" key="9">
    <source>
        <dbReference type="Proteomes" id="UP000269689"/>
    </source>
</evidence>
<dbReference type="Pfam" id="PF06271">
    <property type="entry name" value="RDD"/>
    <property type="match status" value="1"/>
</dbReference>
<dbReference type="EMBL" id="RKQK01000001">
    <property type="protein sequence ID" value="RPE71783.1"/>
    <property type="molecule type" value="Genomic_DNA"/>
</dbReference>
<dbReference type="Proteomes" id="UP000269689">
    <property type="component" value="Unassembled WGS sequence"/>
</dbReference>
<feature type="transmembrane region" description="Helical" evidence="6">
    <location>
        <begin position="131"/>
        <end position="157"/>
    </location>
</feature>
<feature type="transmembrane region" description="Helical" evidence="6">
    <location>
        <begin position="57"/>
        <end position="77"/>
    </location>
</feature>
<protein>
    <submittedName>
        <fullName evidence="8">Putative RDD family membrane protein YckC</fullName>
    </submittedName>
</protein>
<keyword evidence="4 6" id="KW-1133">Transmembrane helix</keyword>
<feature type="domain" description="RDD" evidence="7">
    <location>
        <begin position="53"/>
        <end position="169"/>
    </location>
</feature>
<dbReference type="PROSITE" id="PS51257">
    <property type="entry name" value="PROKAR_LIPOPROTEIN"/>
    <property type="match status" value="1"/>
</dbReference>
<dbReference type="InterPro" id="IPR010432">
    <property type="entry name" value="RDD"/>
</dbReference>
<dbReference type="AlphaFoldDB" id="A0A3N4UMV9"/>
<comment type="caution">
    <text evidence="8">The sequence shown here is derived from an EMBL/GenBank/DDBJ whole genome shotgun (WGS) entry which is preliminary data.</text>
</comment>
<reference evidence="8 9" key="1">
    <citation type="submission" date="2018-11" db="EMBL/GenBank/DDBJ databases">
        <title>Genomic Encyclopedia of Type Strains, Phase IV (KMG-IV): sequencing the most valuable type-strain genomes for metagenomic binning, comparative biology and taxonomic classification.</title>
        <authorList>
            <person name="Goeker M."/>
        </authorList>
    </citation>
    <scope>NUCLEOTIDE SEQUENCE [LARGE SCALE GENOMIC DNA]</scope>
    <source>
        <strain evidence="8 9">DSM 104731</strain>
    </source>
</reference>
<proteinExistence type="predicted"/>
<keyword evidence="9" id="KW-1185">Reference proteome</keyword>
<dbReference type="GO" id="GO:0005886">
    <property type="term" value="C:plasma membrane"/>
    <property type="evidence" value="ECO:0007669"/>
    <property type="project" value="UniProtKB-SubCell"/>
</dbReference>
<comment type="subcellular location">
    <subcellularLocation>
        <location evidence="1">Cell membrane</location>
        <topology evidence="1">Multi-pass membrane protein</topology>
    </subcellularLocation>
</comment>
<evidence type="ECO:0000256" key="1">
    <source>
        <dbReference type="ARBA" id="ARBA00004651"/>
    </source>
</evidence>
<gene>
    <name evidence="8" type="ORF">EDD53_0911</name>
</gene>
<keyword evidence="2" id="KW-1003">Cell membrane</keyword>
<evidence type="ECO:0000313" key="8">
    <source>
        <dbReference type="EMBL" id="RPE71783.1"/>
    </source>
</evidence>
<organism evidence="8 9">
    <name type="scientific">Pacificibacter maritimus</name>
    <dbReference type="NCBI Taxonomy" id="762213"/>
    <lineage>
        <taxon>Bacteria</taxon>
        <taxon>Pseudomonadati</taxon>
        <taxon>Pseudomonadota</taxon>
        <taxon>Alphaproteobacteria</taxon>
        <taxon>Rhodobacterales</taxon>
        <taxon>Roseobacteraceae</taxon>
        <taxon>Pacificibacter</taxon>
    </lineage>
</organism>
<dbReference type="InterPro" id="IPR051791">
    <property type="entry name" value="Pra-immunoreactive"/>
</dbReference>